<evidence type="ECO:0000313" key="1">
    <source>
        <dbReference type="EMBL" id="USR93288.1"/>
    </source>
</evidence>
<keyword evidence="2" id="KW-1185">Reference proteome</keyword>
<geneLocation type="plasmid" evidence="1 2">
    <name>unnamed</name>
</geneLocation>
<dbReference type="Proteomes" id="UP001056708">
    <property type="component" value="Plasmid unnamed"/>
</dbReference>
<keyword evidence="1" id="KW-0614">Plasmid</keyword>
<reference evidence="1" key="1">
    <citation type="submission" date="2022-06" db="EMBL/GenBank/DDBJ databases">
        <title>Genome sequence of Phormidium yuhuli AB48 isolated from an industrial photobioreactor environment.</title>
        <authorList>
            <person name="Qiu Y."/>
            <person name="Noonan A.J.C."/>
            <person name="Dofher K."/>
            <person name="Koch M."/>
            <person name="Kieft B."/>
            <person name="Lin X."/>
            <person name="Ziels R.M."/>
            <person name="Hallam S.J."/>
        </authorList>
    </citation>
    <scope>NUCLEOTIDE SEQUENCE</scope>
    <source>
        <strain evidence="1">AB48</strain>
        <plasmid evidence="1">unnamed</plasmid>
    </source>
</reference>
<accession>A0ABY5AZ05</accession>
<organism evidence="1 2">
    <name type="scientific">Phormidium yuhuli AB48</name>
    <dbReference type="NCBI Taxonomy" id="2940671"/>
    <lineage>
        <taxon>Bacteria</taxon>
        <taxon>Bacillati</taxon>
        <taxon>Cyanobacteriota</taxon>
        <taxon>Cyanophyceae</taxon>
        <taxon>Oscillatoriophycideae</taxon>
        <taxon>Oscillatoriales</taxon>
        <taxon>Oscillatoriaceae</taxon>
        <taxon>Phormidium</taxon>
        <taxon>Phormidium yuhuli</taxon>
    </lineage>
</organism>
<name>A0ABY5AZ05_9CYAN</name>
<sequence length="117" mass="14117">MNEIPRFNRNPVVSPDSEAWRPSWTCYCCRDTGLVQDYLIRRIIPNYNAFEDKPVVCQRCGAYHRGNPVRDLNHDWRFKRDLCDRLDEISRRDWKTTRQQHFQHIKRIIDGTTGHPF</sequence>
<dbReference type="RefSeq" id="WP_252665473.1">
    <property type="nucleotide sequence ID" value="NZ_CP098612.1"/>
</dbReference>
<evidence type="ECO:0000313" key="2">
    <source>
        <dbReference type="Proteomes" id="UP001056708"/>
    </source>
</evidence>
<dbReference type="EMBL" id="CP098612">
    <property type="protein sequence ID" value="USR93288.1"/>
    <property type="molecule type" value="Genomic_DNA"/>
</dbReference>
<protein>
    <submittedName>
        <fullName evidence="1">Uncharacterized protein</fullName>
    </submittedName>
</protein>
<gene>
    <name evidence="1" type="ORF">NEA10_20500</name>
</gene>
<proteinExistence type="predicted"/>